<gene>
    <name evidence="1" type="ORF">K437DRAFT_259705</name>
</gene>
<dbReference type="HOGENOM" id="CLU_1908153_0_0_1"/>
<keyword evidence="2" id="KW-1185">Reference proteome</keyword>
<name>A0A066V7F2_TILAU</name>
<comment type="caution">
    <text evidence="1">The sequence shown here is derived from an EMBL/GenBank/DDBJ whole genome shotgun (WGS) entry which is preliminary data.</text>
</comment>
<proteinExistence type="predicted"/>
<dbReference type="InParanoid" id="A0A066V7F2"/>
<dbReference type="Proteomes" id="UP000027361">
    <property type="component" value="Unassembled WGS sequence"/>
</dbReference>
<evidence type="ECO:0000313" key="2">
    <source>
        <dbReference type="Proteomes" id="UP000027361"/>
    </source>
</evidence>
<reference evidence="1 2" key="1">
    <citation type="submission" date="2014-05" db="EMBL/GenBank/DDBJ databases">
        <title>Draft genome sequence of a rare smut relative, Tilletiaria anomala UBC 951.</title>
        <authorList>
            <consortium name="DOE Joint Genome Institute"/>
            <person name="Toome M."/>
            <person name="Kuo A."/>
            <person name="Henrissat B."/>
            <person name="Lipzen A."/>
            <person name="Tritt A."/>
            <person name="Yoshinaga Y."/>
            <person name="Zane M."/>
            <person name="Barry K."/>
            <person name="Grigoriev I.V."/>
            <person name="Spatafora J.W."/>
            <person name="Aimea M.C."/>
        </authorList>
    </citation>
    <scope>NUCLEOTIDE SEQUENCE [LARGE SCALE GENOMIC DNA]</scope>
    <source>
        <strain evidence="1 2">UBC 951</strain>
    </source>
</reference>
<evidence type="ECO:0000313" key="1">
    <source>
        <dbReference type="EMBL" id="KDN37672.1"/>
    </source>
</evidence>
<dbReference type="AlphaFoldDB" id="A0A066V7F2"/>
<dbReference type="GeneID" id="25265349"/>
<dbReference type="OrthoDB" id="3337816at2759"/>
<dbReference type="RefSeq" id="XP_013240451.1">
    <property type="nucleotide sequence ID" value="XM_013384997.1"/>
</dbReference>
<organism evidence="1 2">
    <name type="scientific">Tilletiaria anomala (strain ATCC 24038 / CBS 436.72 / UBC 951)</name>
    <dbReference type="NCBI Taxonomy" id="1037660"/>
    <lineage>
        <taxon>Eukaryota</taxon>
        <taxon>Fungi</taxon>
        <taxon>Dikarya</taxon>
        <taxon>Basidiomycota</taxon>
        <taxon>Ustilaginomycotina</taxon>
        <taxon>Exobasidiomycetes</taxon>
        <taxon>Georgefischeriales</taxon>
        <taxon>Tilletiariaceae</taxon>
        <taxon>Tilletiaria</taxon>
    </lineage>
</organism>
<accession>A0A066V7F2</accession>
<sequence length="133" mass="14533">MPTTSGRYCPSQSCGLELSVGADGLVSLQTVQGSVYAGANNSFRPGKDFFLCKDDGLVGRHGQPTEVQVEIEAKRYVLWVEQRAPTEFGLVPIAADATEREYSNKFLGVDESGRTLTLSDSWGPGQRWRIMGM</sequence>
<dbReference type="EMBL" id="JMSN01000133">
    <property type="protein sequence ID" value="KDN37672.1"/>
    <property type="molecule type" value="Genomic_DNA"/>
</dbReference>
<protein>
    <submittedName>
        <fullName evidence="1">Uncharacterized protein</fullName>
    </submittedName>
</protein>